<dbReference type="GO" id="GO:1902201">
    <property type="term" value="P:negative regulation of bacterial-type flagellum-dependent cell motility"/>
    <property type="evidence" value="ECO:0007669"/>
    <property type="project" value="TreeGrafter"/>
</dbReference>
<dbReference type="AlphaFoldDB" id="A0A094W8I6"/>
<dbReference type="InterPro" id="IPR050469">
    <property type="entry name" value="Diguanylate_Cyclase"/>
</dbReference>
<dbReference type="InterPro" id="IPR029787">
    <property type="entry name" value="Nucleotide_cyclase"/>
</dbReference>
<dbReference type="Gene3D" id="3.30.70.270">
    <property type="match status" value="1"/>
</dbReference>
<evidence type="ECO:0000256" key="2">
    <source>
        <dbReference type="ARBA" id="ARBA00034247"/>
    </source>
</evidence>
<protein>
    <recommendedName>
        <fullName evidence="1">diguanylate cyclase</fullName>
        <ecNumber evidence="1">2.7.7.65</ecNumber>
    </recommendedName>
</protein>
<dbReference type="EC" id="2.7.7.65" evidence="1"/>
<dbReference type="InterPro" id="IPR000160">
    <property type="entry name" value="GGDEF_dom"/>
</dbReference>
<comment type="caution">
    <text evidence="4">The sequence shown here is derived from an EMBL/GenBank/DDBJ whole genome shotgun (WGS) entry which is preliminary data.</text>
</comment>
<dbReference type="GO" id="GO:0052621">
    <property type="term" value="F:diguanylate cyclase activity"/>
    <property type="evidence" value="ECO:0007669"/>
    <property type="project" value="UniProtKB-EC"/>
</dbReference>
<dbReference type="PANTHER" id="PTHR45138:SF9">
    <property type="entry name" value="DIGUANYLATE CYCLASE DGCM-RELATED"/>
    <property type="match status" value="1"/>
</dbReference>
<dbReference type="PANTHER" id="PTHR45138">
    <property type="entry name" value="REGULATORY COMPONENTS OF SENSORY TRANSDUCTION SYSTEM"/>
    <property type="match status" value="1"/>
</dbReference>
<evidence type="ECO:0000256" key="1">
    <source>
        <dbReference type="ARBA" id="ARBA00012528"/>
    </source>
</evidence>
<dbReference type="PROSITE" id="PS50887">
    <property type="entry name" value="GGDEF"/>
    <property type="match status" value="1"/>
</dbReference>
<sequence length="387" mass="44537">MMSPVDYLLSKPPILEDLDTVLGEIDKIREAHDLFMKDVRFNLEYPEYISQLDVEKAMEMLAWFDEWKRILSDRKLGFTRIVDEIRESYIELVQYISHLVDSSLASRTEMGETEESCRTKISGLLQSSLQSGEPVSPEKFDALVSDLLHLAMQPKRIEKLKGVQEHRRIFGHTLNPYEGMDGRFLTLLTELKSAILDTQGSIDFLTGLPNRRYLNETIPHLRRHGDKSCVLLLDIDHFKKINDTFGHPVGDMVLREIADLLRSNVRSNEKILPFRLGGEEFVLISSTDLQGSRTLAERIRQTIERHFEHGFNRDGKRYPDLKVTVSIGVSSHEVFGQEDPSLSFRKAIESADEALYQAKKNGRNRVVTKTEIQKKFSESHPRKPKNI</sequence>
<dbReference type="Proteomes" id="UP000029452">
    <property type="component" value="Unassembled WGS sequence"/>
</dbReference>
<feature type="domain" description="GGDEF" evidence="3">
    <location>
        <begin position="226"/>
        <end position="371"/>
    </location>
</feature>
<dbReference type="RefSeq" id="WP_052157863.1">
    <property type="nucleotide sequence ID" value="NZ_JPGK01000005.1"/>
</dbReference>
<dbReference type="PATRIC" id="fig|178606.4.peg.1564"/>
<evidence type="ECO:0000259" key="3">
    <source>
        <dbReference type="PROSITE" id="PS50887"/>
    </source>
</evidence>
<gene>
    <name evidence="4" type="ORF">LptCag_1558</name>
</gene>
<dbReference type="Pfam" id="PF00990">
    <property type="entry name" value="GGDEF"/>
    <property type="match status" value="1"/>
</dbReference>
<dbReference type="SMART" id="SM00267">
    <property type="entry name" value="GGDEF"/>
    <property type="match status" value="1"/>
</dbReference>
<accession>A0A094W8I6</accession>
<dbReference type="SUPFAM" id="SSF55073">
    <property type="entry name" value="Nucleotide cyclase"/>
    <property type="match status" value="1"/>
</dbReference>
<dbReference type="InterPro" id="IPR043128">
    <property type="entry name" value="Rev_trsase/Diguanyl_cyclase"/>
</dbReference>
<comment type="catalytic activity">
    <reaction evidence="2">
        <text>2 GTP = 3',3'-c-di-GMP + 2 diphosphate</text>
        <dbReference type="Rhea" id="RHEA:24898"/>
        <dbReference type="ChEBI" id="CHEBI:33019"/>
        <dbReference type="ChEBI" id="CHEBI:37565"/>
        <dbReference type="ChEBI" id="CHEBI:58805"/>
        <dbReference type="EC" id="2.7.7.65"/>
    </reaction>
</comment>
<dbReference type="CDD" id="cd01949">
    <property type="entry name" value="GGDEF"/>
    <property type="match status" value="1"/>
</dbReference>
<evidence type="ECO:0000313" key="5">
    <source>
        <dbReference type="Proteomes" id="UP000029452"/>
    </source>
</evidence>
<dbReference type="NCBIfam" id="TIGR00254">
    <property type="entry name" value="GGDEF"/>
    <property type="match status" value="1"/>
</dbReference>
<organism evidence="4 5">
    <name type="scientific">Leptospirillum ferriphilum</name>
    <dbReference type="NCBI Taxonomy" id="178606"/>
    <lineage>
        <taxon>Bacteria</taxon>
        <taxon>Pseudomonadati</taxon>
        <taxon>Nitrospirota</taxon>
        <taxon>Nitrospiria</taxon>
        <taxon>Nitrospirales</taxon>
        <taxon>Nitrospiraceae</taxon>
        <taxon>Leptospirillum</taxon>
    </lineage>
</organism>
<dbReference type="GO" id="GO:0005886">
    <property type="term" value="C:plasma membrane"/>
    <property type="evidence" value="ECO:0007669"/>
    <property type="project" value="TreeGrafter"/>
</dbReference>
<dbReference type="FunFam" id="3.30.70.270:FF:000001">
    <property type="entry name" value="Diguanylate cyclase domain protein"/>
    <property type="match status" value="1"/>
</dbReference>
<proteinExistence type="predicted"/>
<evidence type="ECO:0000313" key="4">
    <source>
        <dbReference type="EMBL" id="KGA93848.1"/>
    </source>
</evidence>
<dbReference type="EMBL" id="JPGK01000005">
    <property type="protein sequence ID" value="KGA93848.1"/>
    <property type="molecule type" value="Genomic_DNA"/>
</dbReference>
<dbReference type="GO" id="GO:0043709">
    <property type="term" value="P:cell adhesion involved in single-species biofilm formation"/>
    <property type="evidence" value="ECO:0007669"/>
    <property type="project" value="TreeGrafter"/>
</dbReference>
<reference evidence="4 5" key="1">
    <citation type="submission" date="2014-06" db="EMBL/GenBank/DDBJ databases">
        <title>Draft genome sequence of iron oxidizing acidophile Leptospirillum ferriphilum DSM14647.</title>
        <authorList>
            <person name="Cardenas J.P."/>
            <person name="Lazcano M."/>
            <person name="Ossandon F.J."/>
            <person name="Corbett M."/>
            <person name="Holmes D.S."/>
            <person name="Watkin E."/>
        </authorList>
    </citation>
    <scope>NUCLEOTIDE SEQUENCE [LARGE SCALE GENOMIC DNA]</scope>
    <source>
        <strain evidence="4 5">DSM 14647</strain>
    </source>
</reference>
<name>A0A094W8I6_9BACT</name>